<dbReference type="InterPro" id="IPR036513">
    <property type="entry name" value="STAS_dom_sf"/>
</dbReference>
<feature type="domain" description="STAS" evidence="1">
    <location>
        <begin position="19"/>
        <end position="116"/>
    </location>
</feature>
<protein>
    <submittedName>
        <fullName evidence="2">Phospholipid transport system transporter-binding protein</fullName>
    </submittedName>
</protein>
<evidence type="ECO:0000313" key="2">
    <source>
        <dbReference type="EMBL" id="SDG07053.1"/>
    </source>
</evidence>
<dbReference type="InterPro" id="IPR058548">
    <property type="entry name" value="MlaB-like_STAS"/>
</dbReference>
<dbReference type="CDD" id="cd07043">
    <property type="entry name" value="STAS_anti-anti-sigma_factors"/>
    <property type="match status" value="1"/>
</dbReference>
<dbReference type="EMBL" id="FNCI01000004">
    <property type="protein sequence ID" value="SDG07053.1"/>
    <property type="molecule type" value="Genomic_DNA"/>
</dbReference>
<sequence>MTRLFDEHDVCLDAVEGKLAVSGDVDFEAAAPLAAAGAKWIADQPVSGALELDLRGVDRVSSAALSVMLEWLRSAQRAGIEVSEVRLSPALAKLTELAGLDALLPQAGAHKTAMAD</sequence>
<dbReference type="PROSITE" id="PS50801">
    <property type="entry name" value="STAS"/>
    <property type="match status" value="1"/>
</dbReference>
<gene>
    <name evidence="2" type="ORF">SAMN05216571_104114</name>
</gene>
<accession>A0A1G7R8J8</accession>
<proteinExistence type="predicted"/>
<dbReference type="InterPro" id="IPR002645">
    <property type="entry name" value="STAS_dom"/>
</dbReference>
<evidence type="ECO:0000259" key="1">
    <source>
        <dbReference type="PROSITE" id="PS50801"/>
    </source>
</evidence>
<dbReference type="OrthoDB" id="6174465at2"/>
<keyword evidence="3" id="KW-1185">Reference proteome</keyword>
<dbReference type="STRING" id="284577.SAMN05216571_104114"/>
<evidence type="ECO:0000313" key="3">
    <source>
        <dbReference type="Proteomes" id="UP000198641"/>
    </source>
</evidence>
<dbReference type="Proteomes" id="UP000198641">
    <property type="component" value="Unassembled WGS sequence"/>
</dbReference>
<name>A0A1G7R8J8_9GAMM</name>
<organism evidence="2 3">
    <name type="scientific">Onishia taeanensis</name>
    <dbReference type="NCBI Taxonomy" id="284577"/>
    <lineage>
        <taxon>Bacteria</taxon>
        <taxon>Pseudomonadati</taxon>
        <taxon>Pseudomonadota</taxon>
        <taxon>Gammaproteobacteria</taxon>
        <taxon>Oceanospirillales</taxon>
        <taxon>Halomonadaceae</taxon>
        <taxon>Onishia</taxon>
    </lineage>
</organism>
<dbReference type="SUPFAM" id="SSF52091">
    <property type="entry name" value="SpoIIaa-like"/>
    <property type="match status" value="1"/>
</dbReference>
<dbReference type="Pfam" id="PF13466">
    <property type="entry name" value="STAS_2"/>
    <property type="match status" value="1"/>
</dbReference>
<dbReference type="Gene3D" id="3.30.750.24">
    <property type="entry name" value="STAS domain"/>
    <property type="match status" value="1"/>
</dbReference>
<dbReference type="AlphaFoldDB" id="A0A1G7R8J8"/>
<dbReference type="RefSeq" id="WP_092524676.1">
    <property type="nucleotide sequence ID" value="NZ_FNCI01000004.1"/>
</dbReference>
<reference evidence="2 3" key="1">
    <citation type="submission" date="2016-10" db="EMBL/GenBank/DDBJ databases">
        <authorList>
            <person name="de Groot N.N."/>
        </authorList>
    </citation>
    <scope>NUCLEOTIDE SEQUENCE [LARGE SCALE GENOMIC DNA]</scope>
    <source>
        <strain evidence="2 3">BH539</strain>
    </source>
</reference>